<dbReference type="Proteomes" id="UP000503011">
    <property type="component" value="Chromosome"/>
</dbReference>
<name>A0A6F8YEB8_9ACTN</name>
<proteinExistence type="predicted"/>
<sequence length="161" mass="18156">MRTTVRIAEGIMVQHSRFVFLAAPMPESKDGDGSAEGILWMLVSPNNRPLGRGTTYHETYSSCRQSVLDLQANRDRVKPVETTVELTGQWSWRIELDGEPVAVSSRSYLRARECSYNLERFLEAVPKAEVVAGTRSVRRGRRRTGVVETPPRPNRELRNAG</sequence>
<evidence type="ECO:0000313" key="2">
    <source>
        <dbReference type="EMBL" id="BCB84291.1"/>
    </source>
</evidence>
<dbReference type="KEGG" id="psuu:Psuf_016040"/>
<evidence type="ECO:0008006" key="4">
    <source>
        <dbReference type="Google" id="ProtNLM"/>
    </source>
</evidence>
<organism evidence="2 3">
    <name type="scientific">Phytohabitans suffuscus</name>
    <dbReference type="NCBI Taxonomy" id="624315"/>
    <lineage>
        <taxon>Bacteria</taxon>
        <taxon>Bacillati</taxon>
        <taxon>Actinomycetota</taxon>
        <taxon>Actinomycetes</taxon>
        <taxon>Micromonosporales</taxon>
        <taxon>Micromonosporaceae</taxon>
    </lineage>
</organism>
<dbReference type="AlphaFoldDB" id="A0A6F8YEB8"/>
<evidence type="ECO:0000313" key="3">
    <source>
        <dbReference type="Proteomes" id="UP000503011"/>
    </source>
</evidence>
<dbReference type="EMBL" id="AP022871">
    <property type="protein sequence ID" value="BCB84291.1"/>
    <property type="molecule type" value="Genomic_DNA"/>
</dbReference>
<reference evidence="2 3" key="1">
    <citation type="submission" date="2020-03" db="EMBL/GenBank/DDBJ databases">
        <title>Whole genome shotgun sequence of Phytohabitans suffuscus NBRC 105367.</title>
        <authorList>
            <person name="Komaki H."/>
            <person name="Tamura T."/>
        </authorList>
    </citation>
    <scope>NUCLEOTIDE SEQUENCE [LARGE SCALE GENOMIC DNA]</scope>
    <source>
        <strain evidence="2 3">NBRC 105367</strain>
    </source>
</reference>
<protein>
    <recommendedName>
        <fullName evidence="4">DUF1508 domain-containing protein</fullName>
    </recommendedName>
</protein>
<gene>
    <name evidence="2" type="ORF">Psuf_016040</name>
</gene>
<dbReference type="Gene3D" id="2.30.29.80">
    <property type="match status" value="1"/>
</dbReference>
<evidence type="ECO:0000256" key="1">
    <source>
        <dbReference type="SAM" id="MobiDB-lite"/>
    </source>
</evidence>
<accession>A0A6F8YEB8</accession>
<feature type="region of interest" description="Disordered" evidence="1">
    <location>
        <begin position="140"/>
        <end position="161"/>
    </location>
</feature>
<keyword evidence="3" id="KW-1185">Reference proteome</keyword>
<reference evidence="2 3" key="2">
    <citation type="submission" date="2020-03" db="EMBL/GenBank/DDBJ databases">
        <authorList>
            <person name="Ichikawa N."/>
            <person name="Kimura A."/>
            <person name="Kitahashi Y."/>
            <person name="Uohara A."/>
        </authorList>
    </citation>
    <scope>NUCLEOTIDE SEQUENCE [LARGE SCALE GENOMIC DNA]</scope>
    <source>
        <strain evidence="2 3">NBRC 105367</strain>
    </source>
</reference>